<organism evidence="1 2">
    <name type="scientific">Rhodococcus rhodnii</name>
    <dbReference type="NCBI Taxonomy" id="38312"/>
    <lineage>
        <taxon>Bacteria</taxon>
        <taxon>Bacillati</taxon>
        <taxon>Actinomycetota</taxon>
        <taxon>Actinomycetes</taxon>
        <taxon>Mycobacteriales</taxon>
        <taxon>Nocardiaceae</taxon>
        <taxon>Rhodococcus</taxon>
    </lineage>
</organism>
<dbReference type="RefSeq" id="WP_010839813.1">
    <property type="nucleotide sequence ID" value="NZ_QRCM01000001.1"/>
</dbReference>
<evidence type="ECO:0000313" key="2">
    <source>
        <dbReference type="Proteomes" id="UP000471120"/>
    </source>
</evidence>
<dbReference type="AlphaFoldDB" id="A0A6P2CIE4"/>
<gene>
    <name evidence="1" type="ORF">DW322_17440</name>
</gene>
<name>A0A6P2CIE4_9NOCA</name>
<dbReference type="EMBL" id="QRCM01000001">
    <property type="protein sequence ID" value="TXG91650.1"/>
    <property type="molecule type" value="Genomic_DNA"/>
</dbReference>
<protein>
    <submittedName>
        <fullName evidence="1">Uncharacterized protein</fullName>
    </submittedName>
</protein>
<reference evidence="1 2" key="1">
    <citation type="submission" date="2018-07" db="EMBL/GenBank/DDBJ databases">
        <title>Genome sequence of Rhodococcus rhodnii ATCC 35071 from Rhodnius prolixus.</title>
        <authorList>
            <person name="Patel V."/>
            <person name="Vogel K.J."/>
        </authorList>
    </citation>
    <scope>NUCLEOTIDE SEQUENCE [LARGE SCALE GENOMIC DNA]</scope>
    <source>
        <strain evidence="1 2">ATCC 35071</strain>
    </source>
</reference>
<evidence type="ECO:0000313" key="1">
    <source>
        <dbReference type="EMBL" id="TXG91650.1"/>
    </source>
</evidence>
<comment type="caution">
    <text evidence="1">The sequence shown here is derived from an EMBL/GenBank/DDBJ whole genome shotgun (WGS) entry which is preliminary data.</text>
</comment>
<sequence length="105" mass="11597">MSIMIQVLEQGFSSSTPWEQRKYAFVDAEHMVTVRLDGARGVWLDGPRAGESHQLALTEEASESIYFLLRTLETIAECRSEGGSWLIGHDGRTLASISASPLPFV</sequence>
<dbReference type="Proteomes" id="UP000471120">
    <property type="component" value="Unassembled WGS sequence"/>
</dbReference>
<accession>A0A6P2CIE4</accession>
<proteinExistence type="predicted"/>